<dbReference type="EC" id="3.1.3.16" evidence="3"/>
<evidence type="ECO:0000256" key="4">
    <source>
        <dbReference type="ARBA" id="ARBA00022723"/>
    </source>
</evidence>
<dbReference type="GO" id="GO:0046872">
    <property type="term" value="F:metal ion binding"/>
    <property type="evidence" value="ECO:0007669"/>
    <property type="project" value="UniProtKB-KW"/>
</dbReference>
<dbReference type="EMBL" id="GBBI01003744">
    <property type="protein sequence ID" value="JAC14968.1"/>
    <property type="molecule type" value="mRNA"/>
</dbReference>
<comment type="cofactor">
    <cofactor evidence="1">
        <name>Mn(2+)</name>
        <dbReference type="ChEBI" id="CHEBI:29035"/>
    </cofactor>
</comment>
<protein>
    <recommendedName>
        <fullName evidence="3">protein-serine/threonine phosphatase</fullName>
        <ecNumber evidence="3">3.1.3.16</ecNumber>
    </recommendedName>
</protein>
<dbReference type="InterPro" id="IPR036457">
    <property type="entry name" value="PPM-type-like_dom_sf"/>
</dbReference>
<name>A0A023F114_TRIIF</name>
<keyword evidence="7 9" id="KW-0904">Protein phosphatase</keyword>
<feature type="region of interest" description="Disordered" evidence="10">
    <location>
        <begin position="169"/>
        <end position="386"/>
    </location>
</feature>
<keyword evidence="6" id="KW-0460">Magnesium</keyword>
<dbReference type="CDD" id="cd00143">
    <property type="entry name" value="PP2Cc"/>
    <property type="match status" value="1"/>
</dbReference>
<reference evidence="12" key="1">
    <citation type="journal article" date="2014" name="PLoS Negl. Trop. Dis.">
        <title>An updated insight into the Sialotranscriptome of Triatoma infestans: developmental stage and geographic variations.</title>
        <authorList>
            <person name="Schwarz A."/>
            <person name="Medrano-Mercado N."/>
            <person name="Schaub G.A."/>
            <person name="Struchiner C.J."/>
            <person name="Bargues M.D."/>
            <person name="Levy M.Z."/>
            <person name="Ribeiro J.M."/>
        </authorList>
    </citation>
    <scope>NUCLEOTIDE SEQUENCE</scope>
    <source>
        <strain evidence="12">Chile</strain>
        <tissue evidence="12">Salivary glands</tissue>
    </source>
</reference>
<sequence>MGAYLDKPVKEKVSSNYENKFLKCGASSMQGWRVTQEDAHNCILDFDTDCSLFAVYDGHGGHEVAEYTAQHLPDFIKETDAYKKGSYEEALKEAFLGFDALLATEPVIEKLKEIAFSKKKDDQDKDGSNSIDDDADDEVDVKTLKKEAKMPLTELIALYATNELQKAKKANKEKDLNPDSEVTSSSSPSNLNTSSVEDSKPNGNSEAVQNGESRTEVGSSSSNDDAVSSSSHVNGDLVSANHSKFDQPEEGGSSSAAGGDNFVSTSGDRTSKKRAVIKMYRSLLEDSYESDSDDNDESFRAADANISSEDENIDEENGKVDGEANVSAENEREENNDEEDEDDEDDDDDDDDDEDEDDDEGDDDLAENESIDAQEIRKKEEPGSDSGCTAVVCLIHKDTVFVANAGDSRAVLCRDGQAVDLSIDHKPDDEAELKRIVGAGGEVTWEGRVNGGLNLSRALGDHLYKKAADLDATQQMITALPDIKIEKIDPLHDEFIVLACDGIWNSMSSQEVVDFVRPLINNGDELSTICEKMFDKCLAPEMHNVLCDGSGSDNMTCIIVKLNKDNKEIIGGVTKRQSDSPLKEEAGIKKVKLDSLSEE</sequence>
<evidence type="ECO:0000256" key="5">
    <source>
        <dbReference type="ARBA" id="ARBA00022801"/>
    </source>
</evidence>
<feature type="domain" description="PPM-type phosphatase" evidence="11">
    <location>
        <begin position="23"/>
        <end position="562"/>
    </location>
</feature>
<dbReference type="SUPFAM" id="SSF81606">
    <property type="entry name" value="PP2C-like"/>
    <property type="match status" value="2"/>
</dbReference>
<dbReference type="Gene3D" id="3.60.40.10">
    <property type="entry name" value="PPM-type phosphatase domain"/>
    <property type="match status" value="2"/>
</dbReference>
<feature type="compositionally biased region" description="Low complexity" evidence="10">
    <location>
        <begin position="180"/>
        <end position="196"/>
    </location>
</feature>
<organism evidence="12">
    <name type="scientific">Triatoma infestans</name>
    <name type="common">Assassin bug</name>
    <dbReference type="NCBI Taxonomy" id="30076"/>
    <lineage>
        <taxon>Eukaryota</taxon>
        <taxon>Metazoa</taxon>
        <taxon>Ecdysozoa</taxon>
        <taxon>Arthropoda</taxon>
        <taxon>Hexapoda</taxon>
        <taxon>Insecta</taxon>
        <taxon>Pterygota</taxon>
        <taxon>Neoptera</taxon>
        <taxon>Paraneoptera</taxon>
        <taxon>Hemiptera</taxon>
        <taxon>Heteroptera</taxon>
        <taxon>Panheteroptera</taxon>
        <taxon>Cimicomorpha</taxon>
        <taxon>Reduviidae</taxon>
        <taxon>Triatominae</taxon>
        <taxon>Triatoma</taxon>
    </lineage>
</organism>
<feature type="compositionally biased region" description="Acidic residues" evidence="10">
    <location>
        <begin position="286"/>
        <end position="296"/>
    </location>
</feature>
<dbReference type="InterPro" id="IPR001932">
    <property type="entry name" value="PPM-type_phosphatase-like_dom"/>
</dbReference>
<dbReference type="Pfam" id="PF00481">
    <property type="entry name" value="PP2C"/>
    <property type="match status" value="2"/>
</dbReference>
<dbReference type="PANTHER" id="PTHR13832">
    <property type="entry name" value="PROTEIN PHOSPHATASE 2C"/>
    <property type="match status" value="1"/>
</dbReference>
<evidence type="ECO:0000256" key="1">
    <source>
        <dbReference type="ARBA" id="ARBA00001936"/>
    </source>
</evidence>
<keyword evidence="8" id="KW-0464">Manganese</keyword>
<dbReference type="GO" id="GO:0004722">
    <property type="term" value="F:protein serine/threonine phosphatase activity"/>
    <property type="evidence" value="ECO:0007669"/>
    <property type="project" value="UniProtKB-EC"/>
</dbReference>
<keyword evidence="4" id="KW-0479">Metal-binding</keyword>
<evidence type="ECO:0000259" key="11">
    <source>
        <dbReference type="PROSITE" id="PS51746"/>
    </source>
</evidence>
<dbReference type="PROSITE" id="PS01032">
    <property type="entry name" value="PPM_1"/>
    <property type="match status" value="1"/>
</dbReference>
<evidence type="ECO:0000256" key="2">
    <source>
        <dbReference type="ARBA" id="ARBA00006702"/>
    </source>
</evidence>
<dbReference type="InterPro" id="IPR015655">
    <property type="entry name" value="PP2C"/>
</dbReference>
<dbReference type="SMART" id="SM00332">
    <property type="entry name" value="PP2Cc"/>
    <property type="match status" value="1"/>
</dbReference>
<dbReference type="AlphaFoldDB" id="A0A023F114"/>
<dbReference type="PROSITE" id="PS51746">
    <property type="entry name" value="PPM_2"/>
    <property type="match status" value="1"/>
</dbReference>
<evidence type="ECO:0000256" key="7">
    <source>
        <dbReference type="ARBA" id="ARBA00022912"/>
    </source>
</evidence>
<feature type="compositionally biased region" description="Polar residues" evidence="10">
    <location>
        <begin position="201"/>
        <end position="218"/>
    </location>
</feature>
<keyword evidence="5 9" id="KW-0378">Hydrolase</keyword>
<feature type="compositionally biased region" description="Low complexity" evidence="10">
    <location>
        <begin position="219"/>
        <end position="234"/>
    </location>
</feature>
<evidence type="ECO:0000256" key="3">
    <source>
        <dbReference type="ARBA" id="ARBA00013081"/>
    </source>
</evidence>
<evidence type="ECO:0000313" key="12">
    <source>
        <dbReference type="EMBL" id="JAC14968.1"/>
    </source>
</evidence>
<evidence type="ECO:0000256" key="9">
    <source>
        <dbReference type="RuleBase" id="RU003465"/>
    </source>
</evidence>
<proteinExistence type="evidence at transcript level"/>
<evidence type="ECO:0000256" key="10">
    <source>
        <dbReference type="SAM" id="MobiDB-lite"/>
    </source>
</evidence>
<evidence type="ECO:0000256" key="6">
    <source>
        <dbReference type="ARBA" id="ARBA00022842"/>
    </source>
</evidence>
<dbReference type="InterPro" id="IPR000222">
    <property type="entry name" value="PP2C_BS"/>
</dbReference>
<feature type="compositionally biased region" description="Acidic residues" evidence="10">
    <location>
        <begin position="331"/>
        <end position="372"/>
    </location>
</feature>
<evidence type="ECO:0000256" key="8">
    <source>
        <dbReference type="ARBA" id="ARBA00023211"/>
    </source>
</evidence>
<dbReference type="PANTHER" id="PTHR13832:SF803">
    <property type="entry name" value="PROTEIN PHOSPHATASE 1G"/>
    <property type="match status" value="1"/>
</dbReference>
<accession>A0A023F114</accession>
<comment type="similarity">
    <text evidence="2 9">Belongs to the PP2C family.</text>
</comment>